<dbReference type="Gene3D" id="3.30.420.10">
    <property type="entry name" value="Ribonuclease H-like superfamily/Ribonuclease H"/>
    <property type="match status" value="1"/>
</dbReference>
<dbReference type="SUPFAM" id="SSF53098">
    <property type="entry name" value="Ribonuclease H-like"/>
    <property type="match status" value="1"/>
</dbReference>
<evidence type="ECO:0000256" key="8">
    <source>
        <dbReference type="ARBA" id="ARBA00023125"/>
    </source>
</evidence>
<feature type="compositionally biased region" description="Basic and acidic residues" evidence="10">
    <location>
        <begin position="139"/>
        <end position="149"/>
    </location>
</feature>
<dbReference type="InterPro" id="IPR021109">
    <property type="entry name" value="Peptidase_aspartic_dom_sf"/>
</dbReference>
<dbReference type="GO" id="GO:0004190">
    <property type="term" value="F:aspartic-type endopeptidase activity"/>
    <property type="evidence" value="ECO:0007669"/>
    <property type="project" value="UniProtKB-KW"/>
</dbReference>
<dbReference type="GO" id="GO:0004519">
    <property type="term" value="F:endonuclease activity"/>
    <property type="evidence" value="ECO:0007669"/>
    <property type="project" value="UniProtKB-KW"/>
</dbReference>
<dbReference type="InterPro" id="IPR041588">
    <property type="entry name" value="Integrase_H2C2"/>
</dbReference>
<keyword evidence="9" id="KW-0511">Multifunctional enzyme</keyword>
<dbReference type="SMART" id="SM00343">
    <property type="entry name" value="ZnF_C2HC"/>
    <property type="match status" value="2"/>
</dbReference>
<name>A0A8S4QX75_9NEOP</name>
<evidence type="ECO:0000313" key="14">
    <source>
        <dbReference type="Proteomes" id="UP000838756"/>
    </source>
</evidence>
<keyword evidence="4" id="KW-0548">Nucleotidyltransferase</keyword>
<feature type="compositionally biased region" description="Low complexity" evidence="10">
    <location>
        <begin position="359"/>
        <end position="375"/>
    </location>
</feature>
<feature type="domain" description="Reverse transcriptase" evidence="11">
    <location>
        <begin position="744"/>
        <end position="923"/>
    </location>
</feature>
<dbReference type="InterPro" id="IPR043502">
    <property type="entry name" value="DNA/RNA_pol_sf"/>
</dbReference>
<evidence type="ECO:0000256" key="3">
    <source>
        <dbReference type="ARBA" id="ARBA00022679"/>
    </source>
</evidence>
<evidence type="ECO:0000256" key="9">
    <source>
        <dbReference type="ARBA" id="ARBA00023268"/>
    </source>
</evidence>
<protein>
    <recommendedName>
        <fullName evidence="1">RNA-directed DNA polymerase</fullName>
        <ecNumber evidence="1">2.7.7.49</ecNumber>
    </recommendedName>
</protein>
<dbReference type="EMBL" id="CAKXAJ010018990">
    <property type="protein sequence ID" value="CAH2218043.1"/>
    <property type="molecule type" value="Genomic_DNA"/>
</dbReference>
<organism evidence="13 14">
    <name type="scientific">Pararge aegeria aegeria</name>
    <dbReference type="NCBI Taxonomy" id="348720"/>
    <lineage>
        <taxon>Eukaryota</taxon>
        <taxon>Metazoa</taxon>
        <taxon>Ecdysozoa</taxon>
        <taxon>Arthropoda</taxon>
        <taxon>Hexapoda</taxon>
        <taxon>Insecta</taxon>
        <taxon>Pterygota</taxon>
        <taxon>Neoptera</taxon>
        <taxon>Endopterygota</taxon>
        <taxon>Lepidoptera</taxon>
        <taxon>Glossata</taxon>
        <taxon>Ditrysia</taxon>
        <taxon>Papilionoidea</taxon>
        <taxon>Nymphalidae</taxon>
        <taxon>Satyrinae</taxon>
        <taxon>Satyrini</taxon>
        <taxon>Parargina</taxon>
        <taxon>Pararge</taxon>
    </lineage>
</organism>
<dbReference type="InterPro" id="IPR041577">
    <property type="entry name" value="RT_RNaseH_2"/>
</dbReference>
<reference evidence="13" key="1">
    <citation type="submission" date="2022-03" db="EMBL/GenBank/DDBJ databases">
        <authorList>
            <person name="Lindestad O."/>
        </authorList>
    </citation>
    <scope>NUCLEOTIDE SEQUENCE</scope>
</reference>
<keyword evidence="3" id="KW-0808">Transferase</keyword>
<dbReference type="EC" id="2.7.7.49" evidence="1"/>
<dbReference type="GO" id="GO:0042575">
    <property type="term" value="C:DNA polymerase complex"/>
    <property type="evidence" value="ECO:0007669"/>
    <property type="project" value="UniProtKB-ARBA"/>
</dbReference>
<keyword evidence="7" id="KW-0378">Hydrolase</keyword>
<gene>
    <name evidence="13" type="primary">jg26686</name>
    <name evidence="13" type="ORF">PAEG_LOCUS5918</name>
</gene>
<comment type="caution">
    <text evidence="13">The sequence shown here is derived from an EMBL/GenBank/DDBJ whole genome shotgun (WGS) entry which is preliminary data.</text>
</comment>
<dbReference type="GO" id="GO:0003964">
    <property type="term" value="F:RNA-directed DNA polymerase activity"/>
    <property type="evidence" value="ECO:0007669"/>
    <property type="project" value="UniProtKB-EC"/>
</dbReference>
<evidence type="ECO:0000256" key="1">
    <source>
        <dbReference type="ARBA" id="ARBA00012493"/>
    </source>
</evidence>
<dbReference type="OrthoDB" id="115435at2759"/>
<dbReference type="InterPro" id="IPR050951">
    <property type="entry name" value="Retrovirus_Pol_polyprotein"/>
</dbReference>
<dbReference type="SUPFAM" id="SSF56672">
    <property type="entry name" value="DNA/RNA polymerases"/>
    <property type="match status" value="1"/>
</dbReference>
<keyword evidence="14" id="KW-1185">Reference proteome</keyword>
<evidence type="ECO:0000256" key="4">
    <source>
        <dbReference type="ARBA" id="ARBA00022695"/>
    </source>
</evidence>
<dbReference type="CDD" id="cd01647">
    <property type="entry name" value="RT_LTR"/>
    <property type="match status" value="1"/>
</dbReference>
<keyword evidence="2" id="KW-0645">Protease</keyword>
<evidence type="ECO:0000256" key="10">
    <source>
        <dbReference type="SAM" id="MobiDB-lite"/>
    </source>
</evidence>
<dbReference type="Gene3D" id="3.30.70.270">
    <property type="match status" value="2"/>
</dbReference>
<feature type="compositionally biased region" description="Basic and acidic residues" evidence="10">
    <location>
        <begin position="65"/>
        <end position="107"/>
    </location>
</feature>
<evidence type="ECO:0000259" key="11">
    <source>
        <dbReference type="PROSITE" id="PS50878"/>
    </source>
</evidence>
<accession>A0A8S4QX75</accession>
<sequence>MSEREPAINRRSSSHRSDGRGRGSEVSRSHRSHRNDHRPRTRRSRSGSRHRSMSKGTRMSSVPTLRERERRLSHERQRLRDLEREVRREREKVSRGDRNDPRVRQVETPRTPPGPSNSCIIDERTGRGRSSLTPAKRTAHSDNDNDRSDSKKRKAMAANLFEEFLNIIKLNTGDRESFASVNNVIPEFDPLSKEQTVNIWLDKVDECSEIYSWSEKRTIHYALPKLTGLAKTWYQGLPSIKHTWVEWKAMLRESFPATENYAELLTDMLNRRVRPGESFELYYFAKINLLNRCKIFGRQAVDCILYGIDDKGVRVGAQAAKFDKPEDVLEFFKTIKFHHKNTADFHKDFNRDKRPNTFSVNNSTRNRDNNNSSKNNNVQSDITCFNCRGVGHPSFKCPKPIVKCTTCNFFGHDASNCVKGTKNPSKDKVVLEVLLTERSSEKYKILININGTDVKAQLDLGSEATLIRRKDAMTIGLEWDSVDGPHLRGLGNVPYLPLGRTYVNIGVQGILETGVEVYIVDDKLINCNVLLGHSFTERPTLKIIKTPTDLKFTRIGNDNGDKILLYTIRDVRVDVGKMVSVPVKSNLSREGNIYVGGSIRGPTGQEYYLLPGEYQINGTECNLLIQNVSTSVIAFKENTLVTRAQFLGPRIDDLRVLLVHNGNLTCDKPLIKCGEQLSDTQKKLCEDLLDRYKNCFSTGMNDLGFTNIAEMEIHLKDSNPVVYRPYRLPHSERKLVQDMIGDMMDNGIVRESNSPYASPIVLVKKKSGEKRLCVDYRALNSRTIRDHYPLPRIDDLLDQLSGHTLFTSLDLASGYHQIAIAENSREKTAFVTPDGQYEYNRVPFGLANAPAVFQRVVHKILSKSKVGYVVIYMDDILIPSKSFEEGLGRLEEVLGLLRGAGLTLKMEKCSFFQERVNFLGFEINKDGIKPGSQKTEAVSKFPTPRNQHEVRRFLGLASFFRRFVKGFALVARPLTNLLKKNISWQWGQAEVQSFETIKKLLSDRPILALYDHNAETQLHTDASKLGVAGILLQRKGTDLWQPVAYFSRQTSADEMKLHSFELETLAVISSLNKFRTYLIGVKFTIVTDCNALRATFTKKDLIPRISRWWIQFLEFDCDIEYRPGERMSHVDALSRGPVEPPVTEDLHTLDILSVKTEDWITTVQSADEEVKRIKEVLENPETSRIANTFKEYVIKNGRVFRILENGDTRWVVPRGVRWHLLKANHNDVGHFGFEKTLERVRSLFWFPKMRKFIKKYVSACLECAHHKLPSGAKEGLLHPIPKVEVPFHTLHADHLGPFPRSRRGYTYILVIVDSFTKYVSITPVRSTKTKESIRAFKNLFSYFGSPSRLITDRGSSFTSKNFKLFMQSIGAKHILNSVATPRANGQVERYNRTILASLSSMAHDKNKNSWDELLPDVQLGINTTVHDVTKKTPSELLFGRIASNPAQGLLNNVIDDIGQINDKTIDEIRSEAGEKIKKNQVANKNRFDKHRKKVTNYKEGDLIRIVRAIVSEPGQSKKLESKCQGPYRIKKILPNDRFLVEDTPLTRRGARYETIVAIDKIFPWLSFSAPTCSSGEDSNDDTDND</sequence>
<keyword evidence="6" id="KW-0064">Aspartyl protease</keyword>
<dbReference type="InterPro" id="IPR001878">
    <property type="entry name" value="Znf_CCHC"/>
</dbReference>
<dbReference type="Pfam" id="PF00665">
    <property type="entry name" value="rve"/>
    <property type="match status" value="1"/>
</dbReference>
<proteinExistence type="predicted"/>
<dbReference type="PROSITE" id="PS50878">
    <property type="entry name" value="RT_POL"/>
    <property type="match status" value="1"/>
</dbReference>
<keyword evidence="5" id="KW-0540">Nuclease</keyword>
<feature type="compositionally biased region" description="Basic and acidic residues" evidence="10">
    <location>
        <begin position="346"/>
        <end position="355"/>
    </location>
</feature>
<dbReference type="GO" id="GO:0006508">
    <property type="term" value="P:proteolysis"/>
    <property type="evidence" value="ECO:0007669"/>
    <property type="project" value="UniProtKB-KW"/>
</dbReference>
<dbReference type="InterPro" id="IPR000477">
    <property type="entry name" value="RT_dom"/>
</dbReference>
<dbReference type="Pfam" id="PF17921">
    <property type="entry name" value="Integrase_H2C2"/>
    <property type="match status" value="1"/>
</dbReference>
<feature type="compositionally biased region" description="Basic residues" evidence="10">
    <location>
        <begin position="29"/>
        <end position="53"/>
    </location>
</feature>
<dbReference type="FunFam" id="1.10.340.70:FF:000001">
    <property type="entry name" value="Retrovirus-related Pol polyprotein from transposon gypsy-like Protein"/>
    <property type="match status" value="1"/>
</dbReference>
<dbReference type="Pfam" id="PF17919">
    <property type="entry name" value="RT_RNaseH_2"/>
    <property type="match status" value="1"/>
</dbReference>
<dbReference type="SUPFAM" id="SSF57756">
    <property type="entry name" value="Retrovirus zinc finger-like domains"/>
    <property type="match status" value="1"/>
</dbReference>
<evidence type="ECO:0000256" key="6">
    <source>
        <dbReference type="ARBA" id="ARBA00022750"/>
    </source>
</evidence>
<dbReference type="CDD" id="cd09274">
    <property type="entry name" value="RNase_HI_RT_Ty3"/>
    <property type="match status" value="1"/>
</dbReference>
<evidence type="ECO:0000256" key="5">
    <source>
        <dbReference type="ARBA" id="ARBA00022722"/>
    </source>
</evidence>
<dbReference type="FunFam" id="3.30.420.10:FF:000032">
    <property type="entry name" value="Retrovirus-related Pol polyprotein from transposon 297-like Protein"/>
    <property type="match status" value="1"/>
</dbReference>
<dbReference type="Gene3D" id="2.40.70.10">
    <property type="entry name" value="Acid Proteases"/>
    <property type="match status" value="1"/>
</dbReference>
<dbReference type="PANTHER" id="PTHR37984:SF5">
    <property type="entry name" value="PROTEIN NYNRIN-LIKE"/>
    <property type="match status" value="1"/>
</dbReference>
<dbReference type="PANTHER" id="PTHR37984">
    <property type="entry name" value="PROTEIN CBG26694"/>
    <property type="match status" value="1"/>
</dbReference>
<evidence type="ECO:0000256" key="7">
    <source>
        <dbReference type="ARBA" id="ARBA00022759"/>
    </source>
</evidence>
<dbReference type="FunFam" id="3.30.70.270:FF:000020">
    <property type="entry name" value="Transposon Tf2-6 polyprotein-like Protein"/>
    <property type="match status" value="1"/>
</dbReference>
<dbReference type="InterPro" id="IPR012337">
    <property type="entry name" value="RNaseH-like_sf"/>
</dbReference>
<dbReference type="PROSITE" id="PS50994">
    <property type="entry name" value="INTEGRASE"/>
    <property type="match status" value="1"/>
</dbReference>
<dbReference type="CDD" id="cd00303">
    <property type="entry name" value="retropepsin_like"/>
    <property type="match status" value="1"/>
</dbReference>
<dbReference type="Pfam" id="PF00078">
    <property type="entry name" value="RVT_1"/>
    <property type="match status" value="1"/>
</dbReference>
<dbReference type="Proteomes" id="UP000838756">
    <property type="component" value="Unassembled WGS sequence"/>
</dbReference>
<feature type="region of interest" description="Disordered" evidence="10">
    <location>
        <begin position="1"/>
        <end position="151"/>
    </location>
</feature>
<dbReference type="InterPro" id="IPR043128">
    <property type="entry name" value="Rev_trsase/Diguanyl_cyclase"/>
</dbReference>
<feature type="compositionally biased region" description="Basic and acidic residues" evidence="10">
    <location>
        <begin position="15"/>
        <end position="28"/>
    </location>
</feature>
<feature type="region of interest" description="Disordered" evidence="10">
    <location>
        <begin position="346"/>
        <end position="375"/>
    </location>
</feature>
<dbReference type="GO" id="GO:0015074">
    <property type="term" value="P:DNA integration"/>
    <property type="evidence" value="ECO:0007669"/>
    <property type="project" value="InterPro"/>
</dbReference>
<dbReference type="InterPro" id="IPR001584">
    <property type="entry name" value="Integrase_cat-core"/>
</dbReference>
<keyword evidence="7" id="KW-0255">Endonuclease</keyword>
<evidence type="ECO:0000259" key="12">
    <source>
        <dbReference type="PROSITE" id="PS50994"/>
    </source>
</evidence>
<evidence type="ECO:0000256" key="2">
    <source>
        <dbReference type="ARBA" id="ARBA00022670"/>
    </source>
</evidence>
<dbReference type="GO" id="GO:0003677">
    <property type="term" value="F:DNA binding"/>
    <property type="evidence" value="ECO:0007669"/>
    <property type="project" value="UniProtKB-KW"/>
</dbReference>
<feature type="domain" description="Integrase catalytic" evidence="12">
    <location>
        <begin position="1282"/>
        <end position="1441"/>
    </location>
</feature>
<evidence type="ECO:0000313" key="13">
    <source>
        <dbReference type="EMBL" id="CAH2218043.1"/>
    </source>
</evidence>
<dbReference type="Gene3D" id="3.10.10.10">
    <property type="entry name" value="HIV Type 1 Reverse Transcriptase, subunit A, domain 1"/>
    <property type="match status" value="1"/>
</dbReference>
<dbReference type="InterPro" id="IPR036875">
    <property type="entry name" value="Znf_CCHC_sf"/>
</dbReference>
<dbReference type="Gene3D" id="4.10.60.10">
    <property type="entry name" value="Zinc finger, CCHC-type"/>
    <property type="match status" value="1"/>
</dbReference>
<keyword evidence="8" id="KW-0238">DNA-binding</keyword>
<dbReference type="GO" id="GO:0008270">
    <property type="term" value="F:zinc ion binding"/>
    <property type="evidence" value="ECO:0007669"/>
    <property type="project" value="InterPro"/>
</dbReference>
<dbReference type="Gene3D" id="1.10.340.70">
    <property type="match status" value="1"/>
</dbReference>
<dbReference type="InterPro" id="IPR036397">
    <property type="entry name" value="RNaseH_sf"/>
</dbReference>